<proteinExistence type="predicted"/>
<dbReference type="AlphaFoldDB" id="A0A1W1HEH8"/>
<dbReference type="SUPFAM" id="SSF53448">
    <property type="entry name" value="Nucleotide-diphospho-sugar transferases"/>
    <property type="match status" value="1"/>
</dbReference>
<organism evidence="1 2">
    <name type="scientific">Desulfamplus magnetovallimortis</name>
    <dbReference type="NCBI Taxonomy" id="1246637"/>
    <lineage>
        <taxon>Bacteria</taxon>
        <taxon>Pseudomonadati</taxon>
        <taxon>Thermodesulfobacteriota</taxon>
        <taxon>Desulfobacteria</taxon>
        <taxon>Desulfobacterales</taxon>
        <taxon>Desulfobacteraceae</taxon>
        <taxon>Desulfamplus</taxon>
    </lineage>
</organism>
<gene>
    <name evidence="1" type="ORF">MTBBW1_2510017</name>
</gene>
<dbReference type="OrthoDB" id="9841144at2"/>
<sequence>MNANQPLLVTTFLANTPEEADCLLSSDYGQPLYLRILETMSKCHGMEKVVISNISQCESMAQKYHFRHLRPIGNLSVQPLATLHSCITASKFNNIFSYKNPIIILDCRFPFISTQTIANALKEYRKRDCELLISVSTANDNPIQIHQGNKLIEMGLISFIDNPQKPPKWLTNFNMQYQKNDKNYKTTLPLPIQWKNLSIYGELKPGHIAALCQMSFNPNSTYRFLTIEYLKYFYVSKSSILGYYRRENESLGRCLINSDLLIQHPYFRTVGIPPFTNLNFIHTVCIKNKKDDSSLYLTFPKLDLPIDATVRIWPYKNGKIKNKKTIEIPLANKKNLFAANNDAKQIFGTLIKLPSIISRQIDGFSYAIFSPNNTEPDFMEPVAFANYPYSYDGTSRQYINQSGESIRGRQNFEKIFTSNSSIMIMKKNKILEVAVTSINNSVVSPFQIPENESFIVESLFDLAQL</sequence>
<dbReference type="Proteomes" id="UP000191931">
    <property type="component" value="Unassembled WGS sequence"/>
</dbReference>
<dbReference type="EMBL" id="FWEV01000170">
    <property type="protein sequence ID" value="SLM30899.1"/>
    <property type="molecule type" value="Genomic_DNA"/>
</dbReference>
<keyword evidence="2" id="KW-1185">Reference proteome</keyword>
<dbReference type="STRING" id="1246637.MTBBW1_2510017"/>
<accession>A0A1W1HEH8</accession>
<dbReference type="RefSeq" id="WP_080809517.1">
    <property type="nucleotide sequence ID" value="NZ_LT828568.1"/>
</dbReference>
<protein>
    <submittedName>
        <fullName evidence="1">Uncharacterized protein</fullName>
    </submittedName>
</protein>
<evidence type="ECO:0000313" key="1">
    <source>
        <dbReference type="EMBL" id="SLM30899.1"/>
    </source>
</evidence>
<name>A0A1W1HEH8_9BACT</name>
<dbReference type="InterPro" id="IPR029044">
    <property type="entry name" value="Nucleotide-diphossugar_trans"/>
</dbReference>
<reference evidence="1 2" key="1">
    <citation type="submission" date="2017-03" db="EMBL/GenBank/DDBJ databases">
        <authorList>
            <person name="Afonso C.L."/>
            <person name="Miller P.J."/>
            <person name="Scott M.A."/>
            <person name="Spackman E."/>
            <person name="Goraichik I."/>
            <person name="Dimitrov K.M."/>
            <person name="Suarez D.L."/>
            <person name="Swayne D.E."/>
        </authorList>
    </citation>
    <scope>NUCLEOTIDE SEQUENCE [LARGE SCALE GENOMIC DNA]</scope>
    <source>
        <strain evidence="1">PRJEB14757</strain>
    </source>
</reference>
<evidence type="ECO:0000313" key="2">
    <source>
        <dbReference type="Proteomes" id="UP000191931"/>
    </source>
</evidence>
<dbReference type="Gene3D" id="3.90.550.10">
    <property type="entry name" value="Spore Coat Polysaccharide Biosynthesis Protein SpsA, Chain A"/>
    <property type="match status" value="1"/>
</dbReference>